<comment type="caution">
    <text evidence="1">The sequence shown here is derived from an EMBL/GenBank/DDBJ whole genome shotgun (WGS) entry which is preliminary data.</text>
</comment>
<keyword evidence="2" id="KW-1185">Reference proteome</keyword>
<dbReference type="Proteomes" id="UP001303473">
    <property type="component" value="Unassembled WGS sequence"/>
</dbReference>
<name>A0AAN6N883_9PEZI</name>
<evidence type="ECO:0000313" key="1">
    <source>
        <dbReference type="EMBL" id="KAK3940966.1"/>
    </source>
</evidence>
<organism evidence="1 2">
    <name type="scientific">Diplogelasinospora grovesii</name>
    <dbReference type="NCBI Taxonomy" id="303347"/>
    <lineage>
        <taxon>Eukaryota</taxon>
        <taxon>Fungi</taxon>
        <taxon>Dikarya</taxon>
        <taxon>Ascomycota</taxon>
        <taxon>Pezizomycotina</taxon>
        <taxon>Sordariomycetes</taxon>
        <taxon>Sordariomycetidae</taxon>
        <taxon>Sordariales</taxon>
        <taxon>Diplogelasinosporaceae</taxon>
        <taxon>Diplogelasinospora</taxon>
    </lineage>
</organism>
<evidence type="ECO:0000313" key="2">
    <source>
        <dbReference type="Proteomes" id="UP001303473"/>
    </source>
</evidence>
<dbReference type="AlphaFoldDB" id="A0AAN6N883"/>
<accession>A0AAN6N883</accession>
<reference evidence="2" key="1">
    <citation type="journal article" date="2023" name="Mol. Phylogenet. Evol.">
        <title>Genome-scale phylogeny and comparative genomics of the fungal order Sordariales.</title>
        <authorList>
            <person name="Hensen N."/>
            <person name="Bonometti L."/>
            <person name="Westerberg I."/>
            <person name="Brannstrom I.O."/>
            <person name="Guillou S."/>
            <person name="Cros-Aarteil S."/>
            <person name="Calhoun S."/>
            <person name="Haridas S."/>
            <person name="Kuo A."/>
            <person name="Mondo S."/>
            <person name="Pangilinan J."/>
            <person name="Riley R."/>
            <person name="LaButti K."/>
            <person name="Andreopoulos B."/>
            <person name="Lipzen A."/>
            <person name="Chen C."/>
            <person name="Yan M."/>
            <person name="Daum C."/>
            <person name="Ng V."/>
            <person name="Clum A."/>
            <person name="Steindorff A."/>
            <person name="Ohm R.A."/>
            <person name="Martin F."/>
            <person name="Silar P."/>
            <person name="Natvig D.O."/>
            <person name="Lalanne C."/>
            <person name="Gautier V."/>
            <person name="Ament-Velasquez S.L."/>
            <person name="Kruys A."/>
            <person name="Hutchinson M.I."/>
            <person name="Powell A.J."/>
            <person name="Barry K."/>
            <person name="Miller A.N."/>
            <person name="Grigoriev I.V."/>
            <person name="Debuchy R."/>
            <person name="Gladieux P."/>
            <person name="Hiltunen Thoren M."/>
            <person name="Johannesson H."/>
        </authorList>
    </citation>
    <scope>NUCLEOTIDE SEQUENCE [LARGE SCALE GENOMIC DNA]</scope>
    <source>
        <strain evidence="2">CBS 340.73</strain>
    </source>
</reference>
<sequence>MLKIVVGHSLSEIAATYTISTLSLELALSSVRFTDAIYALTQQQSLTSKANSGFLSSISITDLIEVKPTAALRRSITDTLTKQNVRIMGIRLKFAAVKKEKLPKY</sequence>
<protein>
    <submittedName>
        <fullName evidence="1">Uncharacterized protein</fullName>
    </submittedName>
</protein>
<dbReference type="EMBL" id="MU853789">
    <property type="protein sequence ID" value="KAK3940966.1"/>
    <property type="molecule type" value="Genomic_DNA"/>
</dbReference>
<proteinExistence type="predicted"/>
<gene>
    <name evidence="1" type="ORF">QBC46DRAFT_407761</name>
</gene>